<dbReference type="EMBL" id="JBHDIY010000002">
    <property type="protein sequence ID" value="MFL4469915.1"/>
    <property type="molecule type" value="Genomic_DNA"/>
</dbReference>
<evidence type="ECO:0000313" key="4">
    <source>
        <dbReference type="Proteomes" id="UP001627408"/>
    </source>
</evidence>
<comment type="caution">
    <text evidence="3">The sequence shown here is derived from an EMBL/GenBank/DDBJ whole genome shotgun (WGS) entry which is preliminary data.</text>
</comment>
<protein>
    <submittedName>
        <fullName evidence="3">Uncharacterized protein</fullName>
    </submittedName>
</protein>
<accession>A0ABW8US15</accession>
<evidence type="ECO:0000256" key="2">
    <source>
        <dbReference type="SAM" id="SignalP"/>
    </source>
</evidence>
<feature type="signal peptide" evidence="2">
    <location>
        <begin position="1"/>
        <end position="29"/>
    </location>
</feature>
<keyword evidence="2" id="KW-0732">Signal</keyword>
<reference evidence="3 4" key="1">
    <citation type="submission" date="2024-08" db="EMBL/GenBank/DDBJ databases">
        <title>Tateyamaria sp. nov., isolated from marine algae.</title>
        <authorList>
            <person name="Choi B.J."/>
            <person name="Kim J.M."/>
            <person name="Lee J.K."/>
            <person name="Choi D.G."/>
            <person name="Bayburt H."/>
            <person name="Baek J.H."/>
            <person name="Han D.M."/>
            <person name="Jeon C.O."/>
        </authorList>
    </citation>
    <scope>NUCLEOTIDE SEQUENCE [LARGE SCALE GENOMIC DNA]</scope>
    <source>
        <strain evidence="3 4">KMU-156</strain>
    </source>
</reference>
<keyword evidence="4" id="KW-1185">Reference proteome</keyword>
<proteinExistence type="predicted"/>
<evidence type="ECO:0000313" key="3">
    <source>
        <dbReference type="EMBL" id="MFL4469915.1"/>
    </source>
</evidence>
<gene>
    <name evidence="3" type="ORF">ACERZ8_08580</name>
</gene>
<sequence>MHLKATKTPLLIAAMATAITLSTFVPVNAKVYWASADEQSAQVIDANFKVKIKKHKSFKHHKPHHVTPKYGHRHHSHGIKKKHISKHDLKKKLILKKIF</sequence>
<dbReference type="Proteomes" id="UP001627408">
    <property type="component" value="Unassembled WGS sequence"/>
</dbReference>
<organism evidence="3 4">
    <name type="scientific">Tateyamaria armeniaca</name>
    <dbReference type="NCBI Taxonomy" id="2518930"/>
    <lineage>
        <taxon>Bacteria</taxon>
        <taxon>Pseudomonadati</taxon>
        <taxon>Pseudomonadota</taxon>
        <taxon>Alphaproteobacteria</taxon>
        <taxon>Rhodobacterales</taxon>
        <taxon>Roseobacteraceae</taxon>
        <taxon>Tateyamaria</taxon>
    </lineage>
</organism>
<evidence type="ECO:0000256" key="1">
    <source>
        <dbReference type="SAM" id="MobiDB-lite"/>
    </source>
</evidence>
<feature type="chain" id="PRO_5045970673" evidence="2">
    <location>
        <begin position="30"/>
        <end position="99"/>
    </location>
</feature>
<feature type="region of interest" description="Disordered" evidence="1">
    <location>
        <begin position="58"/>
        <end position="83"/>
    </location>
</feature>
<name>A0ABW8US15_9RHOB</name>
<dbReference type="RefSeq" id="WP_407591809.1">
    <property type="nucleotide sequence ID" value="NZ_JBHDIY010000002.1"/>
</dbReference>